<keyword evidence="4" id="KW-1185">Reference proteome</keyword>
<proteinExistence type="predicted"/>
<protein>
    <submittedName>
        <fullName evidence="3">Uncharacterized protein</fullName>
    </submittedName>
</protein>
<evidence type="ECO:0000313" key="4">
    <source>
        <dbReference type="Proteomes" id="UP000003257"/>
    </source>
</evidence>
<accession>A0ABM9X7A7</accession>
<gene>
    <name evidence="3" type="ORF">OIHEL45_01175</name>
</gene>
<keyword evidence="2" id="KW-1133">Transmembrane helix</keyword>
<evidence type="ECO:0000313" key="3">
    <source>
        <dbReference type="EMBL" id="EDQ05379.1"/>
    </source>
</evidence>
<organism evidence="3 4">
    <name type="scientific">Sulfitobacter indolifex HEL-45</name>
    <dbReference type="NCBI Taxonomy" id="391624"/>
    <lineage>
        <taxon>Bacteria</taxon>
        <taxon>Pseudomonadati</taxon>
        <taxon>Pseudomonadota</taxon>
        <taxon>Alphaproteobacteria</taxon>
        <taxon>Rhodobacterales</taxon>
        <taxon>Roseobacteraceae</taxon>
        <taxon>Sulfitobacter</taxon>
    </lineage>
</organism>
<feature type="transmembrane region" description="Helical" evidence="2">
    <location>
        <begin position="6"/>
        <end position="23"/>
    </location>
</feature>
<keyword evidence="2" id="KW-0472">Membrane</keyword>
<reference evidence="3 4" key="1">
    <citation type="submission" date="2007-11" db="EMBL/GenBank/DDBJ databases">
        <authorList>
            <person name="Wagner-Dobler I."/>
            <person name="Ferriera S."/>
            <person name="Johnson J."/>
            <person name="Kravitz S."/>
            <person name="Beeson K."/>
            <person name="Sutton G."/>
            <person name="Rogers Y.-H."/>
            <person name="Friedman R."/>
            <person name="Frazier M."/>
            <person name="Venter J.C."/>
        </authorList>
    </citation>
    <scope>NUCLEOTIDE SEQUENCE [LARGE SCALE GENOMIC DNA]</scope>
    <source>
        <strain evidence="3 4">HEL-45</strain>
    </source>
</reference>
<keyword evidence="2" id="KW-0812">Transmembrane</keyword>
<dbReference type="Proteomes" id="UP000003257">
    <property type="component" value="Unassembled WGS sequence"/>
</dbReference>
<name>A0ABM9X7A7_9RHOB</name>
<feature type="region of interest" description="Disordered" evidence="1">
    <location>
        <begin position="48"/>
        <end position="90"/>
    </location>
</feature>
<comment type="caution">
    <text evidence="3">The sequence shown here is derived from an EMBL/GenBank/DDBJ whole genome shotgun (WGS) entry which is preliminary data.</text>
</comment>
<dbReference type="RefSeq" id="WP_007117449.1">
    <property type="nucleotide sequence ID" value="NZ_ABID01000001.1"/>
</dbReference>
<evidence type="ECO:0000256" key="1">
    <source>
        <dbReference type="SAM" id="MobiDB-lite"/>
    </source>
</evidence>
<sequence length="90" mass="10133">MSAQVIAFLILLPITLVFIYAGIHEFQRYKSEGKASYGLVYDEESGTTHVSGIADHEDPYDPDDFDPNNYNDPEVKNDIDPQVETEVPKV</sequence>
<evidence type="ECO:0000256" key="2">
    <source>
        <dbReference type="SAM" id="Phobius"/>
    </source>
</evidence>
<dbReference type="EMBL" id="ABID01000001">
    <property type="protein sequence ID" value="EDQ05379.1"/>
    <property type="molecule type" value="Genomic_DNA"/>
</dbReference>